<dbReference type="EMBL" id="PDUG01000001">
    <property type="protein sequence ID" value="PIC50695.1"/>
    <property type="molecule type" value="Genomic_DNA"/>
</dbReference>
<organism evidence="2 3">
    <name type="scientific">Caenorhabditis nigoni</name>
    <dbReference type="NCBI Taxonomy" id="1611254"/>
    <lineage>
        <taxon>Eukaryota</taxon>
        <taxon>Metazoa</taxon>
        <taxon>Ecdysozoa</taxon>
        <taxon>Nematoda</taxon>
        <taxon>Chromadorea</taxon>
        <taxon>Rhabditida</taxon>
        <taxon>Rhabditina</taxon>
        <taxon>Rhabditomorpha</taxon>
        <taxon>Rhabditoidea</taxon>
        <taxon>Rhabditidae</taxon>
        <taxon>Peloderinae</taxon>
        <taxon>Caenorhabditis</taxon>
    </lineage>
</organism>
<evidence type="ECO:0000313" key="2">
    <source>
        <dbReference type="EMBL" id="PIC50695.1"/>
    </source>
</evidence>
<keyword evidence="3" id="KW-1185">Reference proteome</keyword>
<dbReference type="Proteomes" id="UP000230233">
    <property type="component" value="Chromosome I"/>
</dbReference>
<protein>
    <submittedName>
        <fullName evidence="2">Uncharacterized protein</fullName>
    </submittedName>
</protein>
<reference evidence="3" key="1">
    <citation type="submission" date="2017-10" db="EMBL/GenBank/DDBJ databases">
        <title>Rapid genome shrinkage in a self-fertile nematode reveals novel sperm competition proteins.</title>
        <authorList>
            <person name="Yin D."/>
            <person name="Schwarz E.M."/>
            <person name="Thomas C.G."/>
            <person name="Felde R.L."/>
            <person name="Korf I.F."/>
            <person name="Cutter A.D."/>
            <person name="Schartner C.M."/>
            <person name="Ralston E.J."/>
            <person name="Meyer B.J."/>
            <person name="Haag E.S."/>
        </authorList>
    </citation>
    <scope>NUCLEOTIDE SEQUENCE [LARGE SCALE GENOMIC DNA]</scope>
    <source>
        <strain evidence="3">JU1422</strain>
    </source>
</reference>
<dbReference type="Pfam" id="PF12078">
    <property type="entry name" value="DUF3557"/>
    <property type="match status" value="1"/>
</dbReference>
<comment type="caution">
    <text evidence="2">The sequence shown here is derived from an EMBL/GenBank/DDBJ whole genome shotgun (WGS) entry which is preliminary data.</text>
</comment>
<dbReference type="InterPro" id="IPR021942">
    <property type="entry name" value="DUF3557"/>
</dbReference>
<feature type="coiled-coil region" evidence="1">
    <location>
        <begin position="130"/>
        <end position="164"/>
    </location>
</feature>
<name>A0A2G5VG00_9PELO</name>
<dbReference type="OrthoDB" id="5889481at2759"/>
<keyword evidence="1" id="KW-0175">Coiled coil</keyword>
<dbReference type="PANTHER" id="PTHR31379">
    <property type="entry name" value="F-BOX C PROTEIN-RELATED-RELATED"/>
    <property type="match status" value="1"/>
</dbReference>
<proteinExistence type="predicted"/>
<dbReference type="AlphaFoldDB" id="A0A2G5VG00"/>
<evidence type="ECO:0000313" key="3">
    <source>
        <dbReference type="Proteomes" id="UP000230233"/>
    </source>
</evidence>
<sequence length="432" mass="50155">MASAIPDANRKLSYDCLKCVIQKFEVNFRFQLAERLPKMRLAEKAAPLYISKLSISEGRVTLNDTEYLLGVLRQFREGPTPEILKEEQRRGGYKNDFDEFGFLKRSFPELTPGDILIQDHHPAGVLNMNLELAEANVVRHKKMLSDLEREKRDVEYGLEEVENLPQYPLELEPEELDRRRRNFVLNREQRLRINDHNIRTIKSGLQMDELYVLRFQCKRDNRPLPYDMFIQYTKKSPDGNVYIERLKYDKTIMEARKYLICKFLGNRPVVTKIRSLGFWAVPYDGLVIGLPEGIKLDVQEFGTSGKLSEVLQSVETILEHPNRPFTRLESDRSRLEDVRNPKVGNAGVLVLRIKWEDDIIALCREVTNKKFVITNGRNIQSGQFGVLAENLINTKGTLGTCYEFNQLSWPTKRDAMKAIAQRFGIDVDERQV</sequence>
<dbReference type="PANTHER" id="PTHR31379:SF1">
    <property type="entry name" value="F-BOX C PROTEIN-RELATED"/>
    <property type="match status" value="1"/>
</dbReference>
<accession>A0A2G5VG00</accession>
<evidence type="ECO:0000256" key="1">
    <source>
        <dbReference type="SAM" id="Coils"/>
    </source>
</evidence>
<gene>
    <name evidence="2" type="primary">Cnig_chr_I.g150</name>
    <name evidence="2" type="ORF">B9Z55_000150</name>
</gene>